<evidence type="ECO:0000313" key="2">
    <source>
        <dbReference type="Proteomes" id="UP000004221"/>
    </source>
</evidence>
<name>I4EJY3_9BACT</name>
<gene>
    <name evidence="1" type="ORF">NITHO_430007</name>
</gene>
<reference evidence="1 2" key="1">
    <citation type="journal article" date="2012" name="ISME J.">
        <title>Nitrification expanded: discovery, physiology and genomics of a nitrite-oxidizing bacterium from the phylum Chloroflexi.</title>
        <authorList>
            <person name="Sorokin D.Y."/>
            <person name="Lucker S."/>
            <person name="Vejmelkova D."/>
            <person name="Kostrikina N.A."/>
            <person name="Kleerebezem R."/>
            <person name="Rijpstra W.I."/>
            <person name="Damste J.S."/>
            <person name="Le Paslier D."/>
            <person name="Muyzer G."/>
            <person name="Wagner M."/>
            <person name="van Loosdrecht M.C."/>
            <person name="Daims H."/>
        </authorList>
    </citation>
    <scope>NUCLEOTIDE SEQUENCE [LARGE SCALE GENOMIC DNA]</scope>
    <source>
        <strain evidence="2">none</strain>
    </source>
</reference>
<sequence length="53" mass="6316">MNEKLVILCHLMIELLEMLEPDDHRYDTLIDDTLAWIERKAFPERVVSSTTRD</sequence>
<dbReference type="EMBL" id="CAGS01000368">
    <property type="protein sequence ID" value="CCF84995.1"/>
    <property type="molecule type" value="Genomic_DNA"/>
</dbReference>
<organism evidence="1 2">
    <name type="scientific">Nitrolancea hollandica Lb</name>
    <dbReference type="NCBI Taxonomy" id="1129897"/>
    <lineage>
        <taxon>Bacteria</taxon>
        <taxon>Pseudomonadati</taxon>
        <taxon>Thermomicrobiota</taxon>
        <taxon>Thermomicrobia</taxon>
        <taxon>Sphaerobacterales</taxon>
        <taxon>Sphaerobacterineae</taxon>
        <taxon>Sphaerobacteraceae</taxon>
        <taxon>Nitrolancea</taxon>
    </lineage>
</organism>
<evidence type="ECO:0000313" key="1">
    <source>
        <dbReference type="EMBL" id="CCF84995.1"/>
    </source>
</evidence>
<comment type="caution">
    <text evidence="1">The sequence shown here is derived from an EMBL/GenBank/DDBJ whole genome shotgun (WGS) entry which is preliminary data.</text>
</comment>
<proteinExistence type="predicted"/>
<keyword evidence="2" id="KW-1185">Reference proteome</keyword>
<protein>
    <submittedName>
        <fullName evidence="1">Uncharacterized protein</fullName>
    </submittedName>
</protein>
<dbReference type="AlphaFoldDB" id="I4EJY3"/>
<accession>I4EJY3</accession>
<dbReference type="Proteomes" id="UP000004221">
    <property type="component" value="Unassembled WGS sequence"/>
</dbReference>